<keyword evidence="12 15" id="KW-0472">Membrane</keyword>
<evidence type="ECO:0000256" key="12">
    <source>
        <dbReference type="ARBA" id="ARBA00023136"/>
    </source>
</evidence>
<evidence type="ECO:0000256" key="9">
    <source>
        <dbReference type="ARBA" id="ARBA00022842"/>
    </source>
</evidence>
<feature type="transmembrane region" description="Helical" evidence="15">
    <location>
        <begin position="21"/>
        <end position="39"/>
    </location>
</feature>
<feature type="domain" description="Guanylate cyclase" evidence="16">
    <location>
        <begin position="223"/>
        <end position="349"/>
    </location>
</feature>
<evidence type="ECO:0000259" key="16">
    <source>
        <dbReference type="PROSITE" id="PS50125"/>
    </source>
</evidence>
<evidence type="ECO:0000256" key="10">
    <source>
        <dbReference type="ARBA" id="ARBA00022989"/>
    </source>
</evidence>
<keyword evidence="9" id="KW-0460">Magnesium</keyword>
<dbReference type="PROSITE" id="PS50125">
    <property type="entry name" value="GUANYLATE_CYCLASE_2"/>
    <property type="match status" value="1"/>
</dbReference>
<comment type="subcellular location">
    <subcellularLocation>
        <location evidence="3">Membrane</location>
        <topology evidence="3">Multi-pass membrane protein</topology>
    </subcellularLocation>
</comment>
<dbReference type="SUPFAM" id="SSF55073">
    <property type="entry name" value="Nucleotide cyclase"/>
    <property type="match status" value="1"/>
</dbReference>
<evidence type="ECO:0000256" key="5">
    <source>
        <dbReference type="ARBA" id="ARBA00022692"/>
    </source>
</evidence>
<dbReference type="Pfam" id="PF00211">
    <property type="entry name" value="Guanylate_cyc"/>
    <property type="match status" value="1"/>
</dbReference>
<feature type="transmembrane region" description="Helical" evidence="15">
    <location>
        <begin position="45"/>
        <end position="69"/>
    </location>
</feature>
<evidence type="ECO:0000256" key="1">
    <source>
        <dbReference type="ARBA" id="ARBA00001593"/>
    </source>
</evidence>
<proteinExistence type="inferred from homology"/>
<evidence type="ECO:0000256" key="4">
    <source>
        <dbReference type="ARBA" id="ARBA00012201"/>
    </source>
</evidence>
<dbReference type="InterPro" id="IPR001054">
    <property type="entry name" value="A/G_cyclase"/>
</dbReference>
<dbReference type="InterPro" id="IPR029787">
    <property type="entry name" value="Nucleotide_cyclase"/>
</dbReference>
<dbReference type="EC" id="4.6.1.1" evidence="4"/>
<evidence type="ECO:0000313" key="17">
    <source>
        <dbReference type="EMBL" id="MDA4848480.1"/>
    </source>
</evidence>
<feature type="transmembrane region" description="Helical" evidence="15">
    <location>
        <begin position="103"/>
        <end position="121"/>
    </location>
</feature>
<keyword evidence="13 14" id="KW-0456">Lyase</keyword>
<dbReference type="PROSITE" id="PS00452">
    <property type="entry name" value="GUANYLATE_CYCLASE_1"/>
    <property type="match status" value="1"/>
</dbReference>
<feature type="transmembrane region" description="Helical" evidence="15">
    <location>
        <begin position="76"/>
        <end position="97"/>
    </location>
</feature>
<evidence type="ECO:0000256" key="8">
    <source>
        <dbReference type="ARBA" id="ARBA00022840"/>
    </source>
</evidence>
<feature type="transmembrane region" description="Helical" evidence="15">
    <location>
        <begin position="128"/>
        <end position="149"/>
    </location>
</feature>
<dbReference type="EMBL" id="JAPJZH010000023">
    <property type="protein sequence ID" value="MDA4848480.1"/>
    <property type="molecule type" value="Genomic_DNA"/>
</dbReference>
<sequence length="396" mass="43096">MKLNEAFAYDPDDPAELRAEKFAIFLVSICCCIAGFAWSVMYFSIFGAGVISGFPLVFVLIVGAALFLSHVTGNHLIAAYSQIVCIIYIPALIQWRIGGVFDSGLVILWALCGPVIALMYFSVKESVIWLTLYVINIAVTVAFDASFAASGERVPDETKVMFLFLNLSMASVVVFVFAGFFVRSTIRERERSNSLLLNILPEKTARSLKSDEGTVAEKHDDVSILFADIVEFTAYSSGKGPEEIVATLNAIFTHFDRLAEDHGLEKIKTIGDAYMVVGGLAGGADHTSRIADLALAMQSSIGRFDKDDGLSFSLRIGLHTGPVVAGVIGRSKFAYDLWGDTVNVASRMESTGLDGAIQVSEAVYRALDGQFAFEKRGSVEIKGKGLMDAYLLLRRR</sequence>
<evidence type="ECO:0000313" key="18">
    <source>
        <dbReference type="Proteomes" id="UP001148313"/>
    </source>
</evidence>
<comment type="catalytic activity">
    <reaction evidence="1">
        <text>ATP = 3',5'-cyclic AMP + diphosphate</text>
        <dbReference type="Rhea" id="RHEA:15389"/>
        <dbReference type="ChEBI" id="CHEBI:30616"/>
        <dbReference type="ChEBI" id="CHEBI:33019"/>
        <dbReference type="ChEBI" id="CHEBI:58165"/>
        <dbReference type="EC" id="4.6.1.1"/>
    </reaction>
</comment>
<keyword evidence="11" id="KW-0115">cAMP biosynthesis</keyword>
<keyword evidence="10 15" id="KW-1133">Transmembrane helix</keyword>
<dbReference type="SMART" id="SM00044">
    <property type="entry name" value="CYCc"/>
    <property type="match status" value="1"/>
</dbReference>
<dbReference type="RefSeq" id="WP_271092346.1">
    <property type="nucleotide sequence ID" value="NZ_JAPJZH010000023.1"/>
</dbReference>
<comment type="cofactor">
    <cofactor evidence="2">
        <name>Mg(2+)</name>
        <dbReference type="ChEBI" id="CHEBI:18420"/>
    </cofactor>
</comment>
<evidence type="ECO:0000256" key="7">
    <source>
        <dbReference type="ARBA" id="ARBA00022741"/>
    </source>
</evidence>
<feature type="transmembrane region" description="Helical" evidence="15">
    <location>
        <begin position="161"/>
        <end position="182"/>
    </location>
</feature>
<accession>A0ABT4VUU1</accession>
<comment type="caution">
    <text evidence="17">The sequence shown here is derived from an EMBL/GenBank/DDBJ whole genome shotgun (WGS) entry which is preliminary data.</text>
</comment>
<keyword evidence="7" id="KW-0547">Nucleotide-binding</keyword>
<dbReference type="Proteomes" id="UP001148313">
    <property type="component" value="Unassembled WGS sequence"/>
</dbReference>
<dbReference type="CDD" id="cd07302">
    <property type="entry name" value="CHD"/>
    <property type="match status" value="1"/>
</dbReference>
<evidence type="ECO:0000256" key="2">
    <source>
        <dbReference type="ARBA" id="ARBA00001946"/>
    </source>
</evidence>
<keyword evidence="8" id="KW-0067">ATP-binding</keyword>
<dbReference type="PANTHER" id="PTHR45627">
    <property type="entry name" value="ADENYLATE CYCLASE TYPE 1"/>
    <property type="match status" value="1"/>
</dbReference>
<evidence type="ECO:0000256" key="13">
    <source>
        <dbReference type="ARBA" id="ARBA00023239"/>
    </source>
</evidence>
<dbReference type="PANTHER" id="PTHR45627:SF12">
    <property type="entry name" value="ADENYLATE CYCLASE TYPE 2"/>
    <property type="match status" value="1"/>
</dbReference>
<evidence type="ECO:0000256" key="6">
    <source>
        <dbReference type="ARBA" id="ARBA00022723"/>
    </source>
</evidence>
<evidence type="ECO:0000256" key="14">
    <source>
        <dbReference type="RuleBase" id="RU000405"/>
    </source>
</evidence>
<comment type="similarity">
    <text evidence="14">Belongs to the adenylyl cyclase class-4/guanylyl cyclase family.</text>
</comment>
<dbReference type="InterPro" id="IPR018297">
    <property type="entry name" value="A/G_cyclase_CS"/>
</dbReference>
<name>A0ABT4VUU1_9HYPH</name>
<keyword evidence="5 15" id="KW-0812">Transmembrane</keyword>
<reference evidence="17" key="1">
    <citation type="submission" date="2022-11" db="EMBL/GenBank/DDBJ databases">
        <title>Hoeflea poritis sp. nov., isolated from scleractinian coral Porites lutea.</title>
        <authorList>
            <person name="Zhang G."/>
            <person name="Wei Q."/>
            <person name="Cai L."/>
        </authorList>
    </citation>
    <scope>NUCLEOTIDE SEQUENCE</scope>
    <source>
        <strain evidence="17">E7-10</strain>
    </source>
</reference>
<evidence type="ECO:0000256" key="11">
    <source>
        <dbReference type="ARBA" id="ARBA00022998"/>
    </source>
</evidence>
<protein>
    <recommendedName>
        <fullName evidence="4">adenylate cyclase</fullName>
        <ecNumber evidence="4">4.6.1.1</ecNumber>
    </recommendedName>
</protein>
<evidence type="ECO:0000256" key="15">
    <source>
        <dbReference type="SAM" id="Phobius"/>
    </source>
</evidence>
<dbReference type="Gene3D" id="3.30.70.1230">
    <property type="entry name" value="Nucleotide cyclase"/>
    <property type="match status" value="1"/>
</dbReference>
<organism evidence="17 18">
    <name type="scientific">Hoeflea poritis</name>
    <dbReference type="NCBI Taxonomy" id="2993659"/>
    <lineage>
        <taxon>Bacteria</taxon>
        <taxon>Pseudomonadati</taxon>
        <taxon>Pseudomonadota</taxon>
        <taxon>Alphaproteobacteria</taxon>
        <taxon>Hyphomicrobiales</taxon>
        <taxon>Rhizobiaceae</taxon>
        <taxon>Hoeflea</taxon>
    </lineage>
</organism>
<evidence type="ECO:0000256" key="3">
    <source>
        <dbReference type="ARBA" id="ARBA00004141"/>
    </source>
</evidence>
<keyword evidence="18" id="KW-1185">Reference proteome</keyword>
<keyword evidence="6" id="KW-0479">Metal-binding</keyword>
<gene>
    <name evidence="17" type="ORF">OOZ53_24190</name>
</gene>